<evidence type="ECO:0000313" key="15">
    <source>
        <dbReference type="EMBL" id="RXZ85370.1"/>
    </source>
</evidence>
<comment type="cofactor">
    <cofactor evidence="1 11">
        <name>Mg(2+)</name>
        <dbReference type="ChEBI" id="CHEBI:18420"/>
    </cofactor>
</comment>
<dbReference type="Gene3D" id="3.90.105.10">
    <property type="entry name" value="Molybdopterin biosynthesis moea protein, domain 2"/>
    <property type="match status" value="1"/>
</dbReference>
<dbReference type="Pfam" id="PF03453">
    <property type="entry name" value="MoeA_N"/>
    <property type="match status" value="1"/>
</dbReference>
<evidence type="ECO:0000313" key="13">
    <source>
        <dbReference type="EMBL" id="NYD67004.1"/>
    </source>
</evidence>
<dbReference type="EMBL" id="JACCBI010000001">
    <property type="protein sequence ID" value="NYD67004.1"/>
    <property type="molecule type" value="Genomic_DNA"/>
</dbReference>
<dbReference type="PANTHER" id="PTHR10192">
    <property type="entry name" value="MOLYBDOPTERIN BIOSYNTHESIS PROTEIN"/>
    <property type="match status" value="1"/>
</dbReference>
<evidence type="ECO:0000256" key="7">
    <source>
        <dbReference type="ARBA" id="ARBA00022723"/>
    </source>
</evidence>
<dbReference type="SUPFAM" id="SSF53218">
    <property type="entry name" value="Molybdenum cofactor biosynthesis proteins"/>
    <property type="match status" value="1"/>
</dbReference>
<dbReference type="Pfam" id="PF00994">
    <property type="entry name" value="MoCF_biosynth"/>
    <property type="match status" value="1"/>
</dbReference>
<dbReference type="Pfam" id="PF03454">
    <property type="entry name" value="MoeA_C"/>
    <property type="match status" value="1"/>
</dbReference>
<dbReference type="InterPro" id="IPR001453">
    <property type="entry name" value="MoaB/Mog_dom"/>
</dbReference>
<keyword evidence="8 11" id="KW-0460">Magnesium</keyword>
<evidence type="ECO:0000256" key="2">
    <source>
        <dbReference type="ARBA" id="ARBA00002901"/>
    </source>
</evidence>
<organism evidence="15 16">
    <name type="scientific">Agromyces atrinae</name>
    <dbReference type="NCBI Taxonomy" id="592376"/>
    <lineage>
        <taxon>Bacteria</taxon>
        <taxon>Bacillati</taxon>
        <taxon>Actinomycetota</taxon>
        <taxon>Actinomycetes</taxon>
        <taxon>Micrococcales</taxon>
        <taxon>Microbacteriaceae</taxon>
        <taxon>Agromyces</taxon>
    </lineage>
</organism>
<comment type="pathway">
    <text evidence="3 11">Cofactor biosynthesis; molybdopterin biosynthesis.</text>
</comment>
<dbReference type="InterPro" id="IPR036135">
    <property type="entry name" value="MoeA_linker/N_sf"/>
</dbReference>
<dbReference type="EC" id="2.10.1.1" evidence="11"/>
<evidence type="ECO:0000256" key="8">
    <source>
        <dbReference type="ARBA" id="ARBA00022842"/>
    </source>
</evidence>
<dbReference type="CDD" id="cd00887">
    <property type="entry name" value="MoeA"/>
    <property type="match status" value="1"/>
</dbReference>
<dbReference type="OrthoDB" id="9804758at2"/>
<dbReference type="EMBL" id="SDPM01000011">
    <property type="protein sequence ID" value="RXZ85262.1"/>
    <property type="molecule type" value="Genomic_DNA"/>
</dbReference>
<protein>
    <recommendedName>
        <fullName evidence="11">Molybdopterin molybdenumtransferase</fullName>
        <ecNumber evidence="11">2.10.1.1</ecNumber>
    </recommendedName>
</protein>
<evidence type="ECO:0000313" key="16">
    <source>
        <dbReference type="Proteomes" id="UP000292686"/>
    </source>
</evidence>
<dbReference type="GO" id="GO:0061599">
    <property type="term" value="F:molybdopterin molybdotransferase activity"/>
    <property type="evidence" value="ECO:0007669"/>
    <property type="project" value="UniProtKB-UniRule"/>
</dbReference>
<feature type="domain" description="MoaB/Mog" evidence="12">
    <location>
        <begin position="183"/>
        <end position="321"/>
    </location>
</feature>
<dbReference type="NCBIfam" id="TIGR00177">
    <property type="entry name" value="molyb_syn"/>
    <property type="match status" value="1"/>
</dbReference>
<dbReference type="GO" id="GO:0006777">
    <property type="term" value="P:Mo-molybdopterin cofactor biosynthetic process"/>
    <property type="evidence" value="ECO:0007669"/>
    <property type="project" value="UniProtKB-UniRule"/>
</dbReference>
<evidence type="ECO:0000256" key="9">
    <source>
        <dbReference type="ARBA" id="ARBA00023150"/>
    </source>
</evidence>
<evidence type="ECO:0000313" key="14">
    <source>
        <dbReference type="EMBL" id="RXZ85262.1"/>
    </source>
</evidence>
<dbReference type="AlphaFoldDB" id="A0A4Q2M8A8"/>
<evidence type="ECO:0000256" key="3">
    <source>
        <dbReference type="ARBA" id="ARBA00005046"/>
    </source>
</evidence>
<dbReference type="GO" id="GO:0046872">
    <property type="term" value="F:metal ion binding"/>
    <property type="evidence" value="ECO:0007669"/>
    <property type="project" value="UniProtKB-UniRule"/>
</dbReference>
<evidence type="ECO:0000256" key="6">
    <source>
        <dbReference type="ARBA" id="ARBA00022679"/>
    </source>
</evidence>
<dbReference type="EMBL" id="SDPM01000010">
    <property type="protein sequence ID" value="RXZ85370.1"/>
    <property type="molecule type" value="Genomic_DNA"/>
</dbReference>
<comment type="caution">
    <text evidence="15">The sequence shown here is derived from an EMBL/GenBank/DDBJ whole genome shotgun (WGS) entry which is preliminary data.</text>
</comment>
<reference evidence="15 16" key="1">
    <citation type="submission" date="2019-01" db="EMBL/GenBank/DDBJ databases">
        <title>Agromyces.</title>
        <authorList>
            <person name="Li J."/>
        </authorList>
    </citation>
    <scope>NUCLEOTIDE SEQUENCE [LARGE SCALE GENOMIC DNA]</scope>
    <source>
        <strain evidence="15 16">DSM 23870</strain>
    </source>
</reference>
<dbReference type="Gene3D" id="2.40.340.10">
    <property type="entry name" value="MoeA, C-terminal, domain IV"/>
    <property type="match status" value="1"/>
</dbReference>
<dbReference type="SMART" id="SM00852">
    <property type="entry name" value="MoCF_biosynth"/>
    <property type="match status" value="1"/>
</dbReference>
<dbReference type="Proteomes" id="UP000292686">
    <property type="component" value="Unassembled WGS sequence"/>
</dbReference>
<accession>A0A4Q2M8A8</accession>
<dbReference type="InterPro" id="IPR005111">
    <property type="entry name" value="MoeA_C_domain_IV"/>
</dbReference>
<dbReference type="GO" id="GO:0005829">
    <property type="term" value="C:cytosol"/>
    <property type="evidence" value="ECO:0007669"/>
    <property type="project" value="TreeGrafter"/>
</dbReference>
<keyword evidence="5 11" id="KW-0500">Molybdenum</keyword>
<dbReference type="SUPFAM" id="SSF63882">
    <property type="entry name" value="MoeA N-terminal region -like"/>
    <property type="match status" value="1"/>
</dbReference>
<evidence type="ECO:0000313" key="17">
    <source>
        <dbReference type="Proteomes" id="UP000581087"/>
    </source>
</evidence>
<sequence length="410" mass="41981">MSSELVPIEVHRDRVLAASHRLPTETVPLVDALGRVLADDVTSRFELPPWDNSGMDGYAVRFTDLGSPSPEHPTVLDVVADLPAGTGLDPALGSGQAARIMTGAPVPSDADTVIPLELTDQGTVRVSIEGGRPLGAHVRRRAEDRAVGDLIARAGTRLSSRAVSALASAGHASADVVRRPRVAVIATGSELVAPGESIGRGQIPDSNSLLVAGLVTETGALVVSAERVADDVDALAAAVERAEAVADVVVLTGGVSVGAYDPVKALFTGSATIQFAKVSMQPGKPQAFGTLPGGALVFGLPGNPVSVWISFDVFVRPALLTLLGQSDVLRPVVSAVATEGWRTPGGRTQYLPGRIGDDGSGRTITPASKRGSGSHLVGSLAGANGYAIVDPSVAEVHAGDTVSVVEVEQR</sequence>
<evidence type="ECO:0000256" key="4">
    <source>
        <dbReference type="ARBA" id="ARBA00010763"/>
    </source>
</evidence>
<evidence type="ECO:0000259" key="12">
    <source>
        <dbReference type="SMART" id="SM00852"/>
    </source>
</evidence>
<evidence type="ECO:0000256" key="11">
    <source>
        <dbReference type="RuleBase" id="RU365090"/>
    </source>
</evidence>
<dbReference type="NCBIfam" id="NF045515">
    <property type="entry name" value="Glp_gephyrin"/>
    <property type="match status" value="1"/>
</dbReference>
<dbReference type="UniPathway" id="UPA00344"/>
<dbReference type="Proteomes" id="UP000581087">
    <property type="component" value="Unassembled WGS sequence"/>
</dbReference>
<reference evidence="13 17" key="2">
    <citation type="submission" date="2020-07" db="EMBL/GenBank/DDBJ databases">
        <title>Sequencing the genomes of 1000 actinobacteria strains.</title>
        <authorList>
            <person name="Klenk H.-P."/>
        </authorList>
    </citation>
    <scope>NUCLEOTIDE SEQUENCE [LARGE SCALE GENOMIC DNA]</scope>
    <source>
        <strain evidence="13 17">DSM 23870</strain>
    </source>
</reference>
<keyword evidence="16" id="KW-1185">Reference proteome</keyword>
<evidence type="ECO:0000256" key="1">
    <source>
        <dbReference type="ARBA" id="ARBA00001946"/>
    </source>
</evidence>
<gene>
    <name evidence="13" type="ORF">BJ972_001523</name>
    <name evidence="15" type="ORF">ESP50_15680</name>
    <name evidence="14" type="ORF">ESP50_16275</name>
</gene>
<dbReference type="InterPro" id="IPR036425">
    <property type="entry name" value="MoaB/Mog-like_dom_sf"/>
</dbReference>
<keyword evidence="6 11" id="KW-0808">Transferase</keyword>
<dbReference type="InterPro" id="IPR036688">
    <property type="entry name" value="MoeA_C_domain_IV_sf"/>
</dbReference>
<dbReference type="RefSeq" id="WP_129176867.1">
    <property type="nucleotide sequence ID" value="NZ_JACCBI010000001.1"/>
</dbReference>
<dbReference type="Gene3D" id="3.40.980.10">
    <property type="entry name" value="MoaB/Mog-like domain"/>
    <property type="match status" value="1"/>
</dbReference>
<dbReference type="PANTHER" id="PTHR10192:SF5">
    <property type="entry name" value="GEPHYRIN"/>
    <property type="match status" value="1"/>
</dbReference>
<evidence type="ECO:0000256" key="5">
    <source>
        <dbReference type="ARBA" id="ARBA00022505"/>
    </source>
</evidence>
<dbReference type="Gene3D" id="2.170.190.11">
    <property type="entry name" value="Molybdopterin biosynthesis moea protein, domain 3"/>
    <property type="match status" value="1"/>
</dbReference>
<comment type="function">
    <text evidence="2 11">Catalyzes the insertion of molybdate into adenylated molybdopterin with the concomitant release of AMP.</text>
</comment>
<keyword evidence="9 11" id="KW-0501">Molybdenum cofactor biosynthesis</keyword>
<proteinExistence type="inferred from homology"/>
<dbReference type="FunFam" id="3.40.980.10:FF:000004">
    <property type="entry name" value="Molybdopterin molybdenumtransferase"/>
    <property type="match status" value="1"/>
</dbReference>
<dbReference type="InterPro" id="IPR038987">
    <property type="entry name" value="MoeA-like"/>
</dbReference>
<evidence type="ECO:0000256" key="10">
    <source>
        <dbReference type="ARBA" id="ARBA00047317"/>
    </source>
</evidence>
<name>A0A4Q2M8A8_9MICO</name>
<comment type="catalytic activity">
    <reaction evidence="10">
        <text>adenylyl-molybdopterin + molybdate = Mo-molybdopterin + AMP + H(+)</text>
        <dbReference type="Rhea" id="RHEA:35047"/>
        <dbReference type="ChEBI" id="CHEBI:15378"/>
        <dbReference type="ChEBI" id="CHEBI:36264"/>
        <dbReference type="ChEBI" id="CHEBI:62727"/>
        <dbReference type="ChEBI" id="CHEBI:71302"/>
        <dbReference type="ChEBI" id="CHEBI:456215"/>
        <dbReference type="EC" id="2.10.1.1"/>
    </reaction>
</comment>
<dbReference type="InterPro" id="IPR005110">
    <property type="entry name" value="MoeA_linker/N"/>
</dbReference>
<dbReference type="SUPFAM" id="SSF63867">
    <property type="entry name" value="MoeA C-terminal domain-like"/>
    <property type="match status" value="1"/>
</dbReference>
<comment type="similarity">
    <text evidence="4 11">Belongs to the MoeA family.</text>
</comment>
<keyword evidence="7 11" id="KW-0479">Metal-binding</keyword>